<dbReference type="EMBL" id="VZDO01000004">
    <property type="protein sequence ID" value="KAB0680917.1"/>
    <property type="molecule type" value="Genomic_DNA"/>
</dbReference>
<reference evidence="1 2" key="1">
    <citation type="submission" date="2019-09" db="EMBL/GenBank/DDBJ databases">
        <title>YIM 132180 draft genome.</title>
        <authorList>
            <person name="Zhang K."/>
        </authorList>
    </citation>
    <scope>NUCLEOTIDE SEQUENCE [LARGE SCALE GENOMIC DNA]</scope>
    <source>
        <strain evidence="1 2">YIM 132180</strain>
    </source>
</reference>
<name>A0A7V7PR66_9HYPH</name>
<comment type="caution">
    <text evidence="1">The sequence shown here is derived from an EMBL/GenBank/DDBJ whole genome shotgun (WGS) entry which is preliminary data.</text>
</comment>
<keyword evidence="2" id="KW-1185">Reference proteome</keyword>
<dbReference type="Proteomes" id="UP000432089">
    <property type="component" value="Unassembled WGS sequence"/>
</dbReference>
<evidence type="ECO:0000313" key="1">
    <source>
        <dbReference type="EMBL" id="KAB0680917.1"/>
    </source>
</evidence>
<dbReference type="RefSeq" id="WP_150969092.1">
    <property type="nucleotide sequence ID" value="NZ_VZDO01000004.1"/>
</dbReference>
<gene>
    <name evidence="1" type="ORF">F6X38_08020</name>
</gene>
<evidence type="ECO:0000313" key="2">
    <source>
        <dbReference type="Proteomes" id="UP000432089"/>
    </source>
</evidence>
<accession>A0A7V7PR66</accession>
<sequence length="59" mass="6702">MDNDGSDGAVTPEQFTEEVMRLFDSNMPLEEMRLRIEQLFRRAVGVGALSRQTSPSDRD</sequence>
<proteinExistence type="predicted"/>
<organism evidence="1 2">
    <name type="scientific">Plantimonas leprariae</name>
    <dbReference type="NCBI Taxonomy" id="2615207"/>
    <lineage>
        <taxon>Bacteria</taxon>
        <taxon>Pseudomonadati</taxon>
        <taxon>Pseudomonadota</taxon>
        <taxon>Alphaproteobacteria</taxon>
        <taxon>Hyphomicrobiales</taxon>
        <taxon>Aurantimonadaceae</taxon>
        <taxon>Plantimonas</taxon>
    </lineage>
</organism>
<protein>
    <submittedName>
        <fullName evidence="1">Uncharacterized protein</fullName>
    </submittedName>
</protein>
<dbReference type="AlphaFoldDB" id="A0A7V7PR66"/>